<feature type="domain" description="Metalloprotease TldD/E central" evidence="4">
    <location>
        <begin position="130"/>
        <end position="236"/>
    </location>
</feature>
<dbReference type="Pfam" id="PF01523">
    <property type="entry name" value="PmbA_TldD_1st"/>
    <property type="match status" value="1"/>
</dbReference>
<dbReference type="InterPro" id="IPR047657">
    <property type="entry name" value="PmbA"/>
</dbReference>
<dbReference type="PANTHER" id="PTHR43421">
    <property type="entry name" value="METALLOPROTEASE PMBA"/>
    <property type="match status" value="1"/>
</dbReference>
<dbReference type="OrthoDB" id="9803618at2"/>
<evidence type="ECO:0000259" key="3">
    <source>
        <dbReference type="Pfam" id="PF19289"/>
    </source>
</evidence>
<dbReference type="NCBIfam" id="NF008268">
    <property type="entry name" value="PRK11040.1"/>
    <property type="match status" value="1"/>
</dbReference>
<evidence type="ECO:0000259" key="4">
    <source>
        <dbReference type="Pfam" id="PF19290"/>
    </source>
</evidence>
<dbReference type="InterPro" id="IPR036059">
    <property type="entry name" value="TldD/PmbA_sf"/>
</dbReference>
<comment type="similarity">
    <text evidence="1">Belongs to the peptidase U62 family.</text>
</comment>
<evidence type="ECO:0000313" key="5">
    <source>
        <dbReference type="EMBL" id="RFF32624.1"/>
    </source>
</evidence>
<evidence type="ECO:0000259" key="2">
    <source>
        <dbReference type="Pfam" id="PF01523"/>
    </source>
</evidence>
<feature type="domain" description="Metalloprotease TldD/E C-terminal" evidence="3">
    <location>
        <begin position="243"/>
        <end position="451"/>
    </location>
</feature>
<gene>
    <name evidence="5" type="primary">pmbA</name>
    <name evidence="5" type="ORF">DZC52_01255</name>
</gene>
<dbReference type="InterPro" id="IPR045569">
    <property type="entry name" value="Metalloprtase-TldD/E_C"/>
</dbReference>
<keyword evidence="5" id="KW-0482">Metalloprotease</keyword>
<dbReference type="InterPro" id="IPR002510">
    <property type="entry name" value="Metalloprtase-TldD/E_N"/>
</dbReference>
<protein>
    <submittedName>
        <fullName evidence="5">Metalloprotease PmbA</fullName>
    </submittedName>
</protein>
<accession>A0A3E1KDQ5</accession>
<dbReference type="AlphaFoldDB" id="A0A3E1KDQ5"/>
<dbReference type="GO" id="GO:0006508">
    <property type="term" value="P:proteolysis"/>
    <property type="evidence" value="ECO:0007669"/>
    <property type="project" value="UniProtKB-KW"/>
</dbReference>
<dbReference type="Gene3D" id="3.30.2290.10">
    <property type="entry name" value="PmbA/TldD superfamily"/>
    <property type="match status" value="1"/>
</dbReference>
<name>A0A3E1KDQ5_9GAMM</name>
<organism evidence="5 6">
    <name type="scientific">Wenzhouxiangella sediminis</name>
    <dbReference type="NCBI Taxonomy" id="1792836"/>
    <lineage>
        <taxon>Bacteria</taxon>
        <taxon>Pseudomonadati</taxon>
        <taxon>Pseudomonadota</taxon>
        <taxon>Gammaproteobacteria</taxon>
        <taxon>Chromatiales</taxon>
        <taxon>Wenzhouxiangellaceae</taxon>
        <taxon>Wenzhouxiangella</taxon>
    </lineage>
</organism>
<dbReference type="InterPro" id="IPR035068">
    <property type="entry name" value="TldD/PmbA_N"/>
</dbReference>
<evidence type="ECO:0000256" key="1">
    <source>
        <dbReference type="ARBA" id="ARBA00005836"/>
    </source>
</evidence>
<dbReference type="Proteomes" id="UP000260351">
    <property type="component" value="Unassembled WGS sequence"/>
</dbReference>
<comment type="caution">
    <text evidence="5">The sequence shown here is derived from an EMBL/GenBank/DDBJ whole genome shotgun (WGS) entry which is preliminary data.</text>
</comment>
<dbReference type="PANTHER" id="PTHR43421:SF1">
    <property type="entry name" value="METALLOPROTEASE PMBA"/>
    <property type="match status" value="1"/>
</dbReference>
<reference evidence="5 6" key="1">
    <citation type="submission" date="2018-08" db="EMBL/GenBank/DDBJ databases">
        <title>Wenzhouxiangella salilacus sp. nov., a novel bacterium isolated from a saline lake in Xinjiang Province, China.</title>
        <authorList>
            <person name="Han S."/>
        </authorList>
    </citation>
    <scope>NUCLEOTIDE SEQUENCE [LARGE SCALE GENOMIC DNA]</scope>
    <source>
        <strain evidence="5 6">XDB06</strain>
    </source>
</reference>
<dbReference type="Pfam" id="PF19290">
    <property type="entry name" value="PmbA_TldD_2nd"/>
    <property type="match status" value="1"/>
</dbReference>
<dbReference type="InterPro" id="IPR045570">
    <property type="entry name" value="Metalloprtase-TldD/E_cen_dom"/>
</dbReference>
<keyword evidence="6" id="KW-1185">Reference proteome</keyword>
<evidence type="ECO:0000313" key="6">
    <source>
        <dbReference type="Proteomes" id="UP000260351"/>
    </source>
</evidence>
<dbReference type="SUPFAM" id="SSF111283">
    <property type="entry name" value="Putative modulator of DNA gyrase, PmbA/TldD"/>
    <property type="match status" value="1"/>
</dbReference>
<feature type="domain" description="Metalloprotease TldD/E N-terminal" evidence="2">
    <location>
        <begin position="38"/>
        <end position="102"/>
    </location>
</feature>
<proteinExistence type="inferred from homology"/>
<dbReference type="EMBL" id="QUZK01000005">
    <property type="protein sequence ID" value="RFF32624.1"/>
    <property type="molecule type" value="Genomic_DNA"/>
</dbReference>
<keyword evidence="5" id="KW-0645">Protease</keyword>
<dbReference type="GO" id="GO:0008237">
    <property type="term" value="F:metallopeptidase activity"/>
    <property type="evidence" value="ECO:0007669"/>
    <property type="project" value="UniProtKB-KW"/>
</dbReference>
<sequence>METDNTALLHDPDRETELLVGIAQRVLDRAKAGGAEQAEVSVGSSLGREASVRLGEIEALEEARDRSVQVTVYVKQCTGSASTGDLRPEAIDETVDRALAIARNTQPDRAAGLAEAGQMATAFPDLDLWHPEDIPLDDLVARALTIEQAGRDADERIANSEGASVTSEANLAVYANSHGFIGRLRGTAYSQSCVLIARDESGMQRDFDFDSQRCWSDLAAPEATGREAARRTARRLGAERIPTGRMPVLYTPEVARGLIGHLVAAVSGGNLYRRSSFLLDAVGERVMPEWASLIERPHLPRAARSAAFDADGVATRETPLVEAGVLSRYVLGSYSARRLGLETTANAGGVHNLELAGATHSFDELLAEMGEGVVITELMGQGVNLVTGDYSRGAAGFQVEGGRLGAPVEEITVAGNLREMLTGLVAAGTDVDPRHNIRTGSLLVGEMTVAGQEG</sequence>
<dbReference type="Pfam" id="PF19289">
    <property type="entry name" value="PmbA_TldD_3rd"/>
    <property type="match status" value="1"/>
</dbReference>
<keyword evidence="5" id="KW-0378">Hydrolase</keyword>
<dbReference type="GO" id="GO:0005829">
    <property type="term" value="C:cytosol"/>
    <property type="evidence" value="ECO:0007669"/>
    <property type="project" value="TreeGrafter"/>
</dbReference>